<dbReference type="Proteomes" id="UP000676246">
    <property type="component" value="Unassembled WGS sequence"/>
</dbReference>
<comment type="caution">
    <text evidence="1">The sequence shown here is derived from an EMBL/GenBank/DDBJ whole genome shotgun (WGS) entry which is preliminary data.</text>
</comment>
<dbReference type="AlphaFoldDB" id="A0A940Y9Y1"/>
<dbReference type="RefSeq" id="WP_210856414.1">
    <property type="nucleotide sequence ID" value="NZ_JAGQDD010000018.1"/>
</dbReference>
<evidence type="ECO:0000313" key="1">
    <source>
        <dbReference type="EMBL" id="MBQ0932709.1"/>
    </source>
</evidence>
<reference evidence="1 2" key="1">
    <citation type="submission" date="2021-04" db="EMBL/GenBank/DDBJ databases">
        <title>The genome sequence of Ideonella sp. 3Y2.</title>
        <authorList>
            <person name="Liu Y."/>
        </authorList>
    </citation>
    <scope>NUCLEOTIDE SEQUENCE [LARGE SCALE GENOMIC DNA]</scope>
    <source>
        <strain evidence="1 2">3Y2</strain>
    </source>
</reference>
<keyword evidence="2" id="KW-1185">Reference proteome</keyword>
<sequence length="588" mass="66735">MLYRTLAKWDDPAKTPALIFFAQLLEEMLFEYSLDTYKASVMHTGLLCIEALNTIREVEAGTIKQPNVHHAIAELATNFERDSIAIALSPLPPASFIPVLRNPKTPIRELQVILELLAVQLSAKRYRAKTEALILSAVTSNGQLNEVRRLARAYVTTLTATGFSAKYLHDQAREFFHYGQGRLTSPQSINEFFALFPSERTEYTVVFRVDPVFEHVAPAFEKVRLQIGKNLPADLDLTLFPDVYRPAEGALYAVVAKIPARDPYSAREGAERLLRLSSTLMTLFHHKEHPRWQPESVVLDVKSGQYRQISMPTNSMHKCADLLQSVASKRLQLFMSDFSLDEDSFQKFVRSAQLHALAVASDADENQILNLWIALESLVPSETKSDDASNIEHIVASVVPFLNFGYIDRLVNNLVKDLLEWNQTVTRKALKGVPGSKFTDKLARVLVLPAYTAKSQLIEDSFKDFHLLRDRYFYFKATLQSPQAVLSALDAHKQRLEWQIRRIYRARNIIVHSGETPSYTKAIIEHTHDYLDTVLSLLVKLASKPKAINSVGQGFKYVEMRYSRYYSTLQTKGLAFDDANIDSTIYCR</sequence>
<name>A0A940Y9Y1_9BURK</name>
<organism evidence="1 2">
    <name type="scientific">Ideonella alba</name>
    <dbReference type="NCBI Taxonomy" id="2824118"/>
    <lineage>
        <taxon>Bacteria</taxon>
        <taxon>Pseudomonadati</taxon>
        <taxon>Pseudomonadota</taxon>
        <taxon>Betaproteobacteria</taxon>
        <taxon>Burkholderiales</taxon>
        <taxon>Sphaerotilaceae</taxon>
        <taxon>Ideonella</taxon>
    </lineage>
</organism>
<proteinExistence type="predicted"/>
<protein>
    <recommendedName>
        <fullName evidence="3">Apea-like HEPN domain-containing protein</fullName>
    </recommendedName>
</protein>
<evidence type="ECO:0008006" key="3">
    <source>
        <dbReference type="Google" id="ProtNLM"/>
    </source>
</evidence>
<gene>
    <name evidence="1" type="ORF">KAK03_19695</name>
</gene>
<accession>A0A940Y9Y1</accession>
<dbReference type="EMBL" id="JAGQDD010000018">
    <property type="protein sequence ID" value="MBQ0932709.1"/>
    <property type="molecule type" value="Genomic_DNA"/>
</dbReference>
<evidence type="ECO:0000313" key="2">
    <source>
        <dbReference type="Proteomes" id="UP000676246"/>
    </source>
</evidence>